<accession>A0A4Y2GAR3</accession>
<evidence type="ECO:0000313" key="2">
    <source>
        <dbReference type="EMBL" id="GBM49054.1"/>
    </source>
</evidence>
<organism evidence="2 3">
    <name type="scientific">Araneus ventricosus</name>
    <name type="common">Orbweaver spider</name>
    <name type="synonym">Epeira ventricosa</name>
    <dbReference type="NCBI Taxonomy" id="182803"/>
    <lineage>
        <taxon>Eukaryota</taxon>
        <taxon>Metazoa</taxon>
        <taxon>Ecdysozoa</taxon>
        <taxon>Arthropoda</taxon>
        <taxon>Chelicerata</taxon>
        <taxon>Arachnida</taxon>
        <taxon>Araneae</taxon>
        <taxon>Araneomorphae</taxon>
        <taxon>Entelegynae</taxon>
        <taxon>Araneoidea</taxon>
        <taxon>Araneidae</taxon>
        <taxon>Araneus</taxon>
    </lineage>
</organism>
<proteinExistence type="predicted"/>
<dbReference type="EMBL" id="BGPR01098396">
    <property type="protein sequence ID" value="GBM49054.1"/>
    <property type="molecule type" value="Genomic_DNA"/>
</dbReference>
<comment type="caution">
    <text evidence="2">The sequence shown here is derived from an EMBL/GenBank/DDBJ whole genome shotgun (WGS) entry which is preliminary data.</text>
</comment>
<feature type="region of interest" description="Disordered" evidence="1">
    <location>
        <begin position="1"/>
        <end position="38"/>
    </location>
</feature>
<gene>
    <name evidence="2" type="ORF">AVEN_183583_1</name>
</gene>
<reference evidence="2 3" key="1">
    <citation type="journal article" date="2019" name="Sci. Rep.">
        <title>Orb-weaving spider Araneus ventricosus genome elucidates the spidroin gene catalogue.</title>
        <authorList>
            <person name="Kono N."/>
            <person name="Nakamura H."/>
            <person name="Ohtoshi R."/>
            <person name="Moran D.A.P."/>
            <person name="Shinohara A."/>
            <person name="Yoshida Y."/>
            <person name="Fujiwara M."/>
            <person name="Mori M."/>
            <person name="Tomita M."/>
            <person name="Arakawa K."/>
        </authorList>
    </citation>
    <scope>NUCLEOTIDE SEQUENCE [LARGE SCALE GENOMIC DNA]</scope>
</reference>
<name>A0A4Y2GAR3_ARAVE</name>
<keyword evidence="3" id="KW-1185">Reference proteome</keyword>
<feature type="compositionally biased region" description="Acidic residues" evidence="1">
    <location>
        <begin position="10"/>
        <end position="33"/>
    </location>
</feature>
<evidence type="ECO:0000313" key="3">
    <source>
        <dbReference type="Proteomes" id="UP000499080"/>
    </source>
</evidence>
<evidence type="ECO:0000256" key="1">
    <source>
        <dbReference type="SAM" id="MobiDB-lite"/>
    </source>
</evidence>
<dbReference type="AlphaFoldDB" id="A0A4Y2GAR3"/>
<protein>
    <submittedName>
        <fullName evidence="2">Uncharacterized protein</fullName>
    </submittedName>
</protein>
<dbReference type="Proteomes" id="UP000499080">
    <property type="component" value="Unassembled WGS sequence"/>
</dbReference>
<sequence length="79" mass="9416">MIHLMRIFEENDSEDDNENESEMEEIDTEDSEDTERWADDGDLKEIPLEGNLGPGIFTVFCHKRKFNRRAERRFHVKVC</sequence>